<dbReference type="InterPro" id="IPR039554">
    <property type="entry name" value="HigA2-like_HTH"/>
</dbReference>
<protein>
    <submittedName>
        <fullName evidence="1">Helix-turn-helix domain protein</fullName>
    </submittedName>
</protein>
<proteinExistence type="predicted"/>
<sequence>MSQNQVPEIIQGCTNVFEDLGFAPEEALNLKIRADLMLTIKHFIQTKGWTQKQAAVFFDETQPRISDLMNGDIERFSIDKLVMMIAKAGMDIRVEVNIKAA</sequence>
<dbReference type="GO" id="GO:0003677">
    <property type="term" value="F:DNA binding"/>
    <property type="evidence" value="ECO:0007669"/>
    <property type="project" value="InterPro"/>
</dbReference>
<accession>A0A1J1JL68</accession>
<dbReference type="RefSeq" id="WP_227382608.1">
    <property type="nucleotide sequence ID" value="NZ_LR882944.1"/>
</dbReference>
<dbReference type="EMBL" id="LO018304">
    <property type="protein sequence ID" value="CUM61481.1"/>
    <property type="molecule type" value="Genomic_DNA"/>
</dbReference>
<dbReference type="Gene3D" id="1.10.260.40">
    <property type="entry name" value="lambda repressor-like DNA-binding domains"/>
    <property type="match status" value="1"/>
</dbReference>
<reference evidence="1" key="1">
    <citation type="submission" date="2015-09" db="EMBL/GenBank/DDBJ databases">
        <authorList>
            <person name="Jackson K.R."/>
            <person name="Lunt B.L."/>
            <person name="Fisher J.N.B."/>
            <person name="Gardner A.V."/>
            <person name="Bailey M.E."/>
            <person name="Deus L.M."/>
            <person name="Earl A.S."/>
            <person name="Gibby P.D."/>
            <person name="Hartmann K.A."/>
            <person name="Liu J.E."/>
            <person name="Manci A.M."/>
            <person name="Nielsen D.A."/>
            <person name="Solomon M.B."/>
            <person name="Breakwell D.P."/>
            <person name="Burnett S.H."/>
            <person name="Grose J.H."/>
        </authorList>
    </citation>
    <scope>NUCLEOTIDE SEQUENCE</scope>
    <source>
        <strain evidence="1">7805</strain>
    </source>
</reference>
<dbReference type="CDD" id="cd00093">
    <property type="entry name" value="HTH_XRE"/>
    <property type="match status" value="1"/>
</dbReference>
<dbReference type="SUPFAM" id="SSF47413">
    <property type="entry name" value="lambda repressor-like DNA-binding domains"/>
    <property type="match status" value="1"/>
</dbReference>
<dbReference type="InterPro" id="IPR010982">
    <property type="entry name" value="Lambda_DNA-bd_dom_sf"/>
</dbReference>
<dbReference type="Pfam" id="PF13744">
    <property type="entry name" value="HTH_37"/>
    <property type="match status" value="1"/>
</dbReference>
<evidence type="ECO:0000313" key="1">
    <source>
        <dbReference type="EMBL" id="CUM61481.1"/>
    </source>
</evidence>
<gene>
    <name evidence="1" type="ORF">PLAM_3515</name>
</gene>
<organism evidence="1">
    <name type="scientific">Planktothrix agardhii</name>
    <name type="common">Oscillatoria agardhii</name>
    <dbReference type="NCBI Taxonomy" id="1160"/>
    <lineage>
        <taxon>Bacteria</taxon>
        <taxon>Bacillati</taxon>
        <taxon>Cyanobacteriota</taxon>
        <taxon>Cyanophyceae</taxon>
        <taxon>Oscillatoriophycideae</taxon>
        <taxon>Oscillatoriales</taxon>
        <taxon>Microcoleaceae</taxon>
        <taxon>Planktothrix</taxon>
    </lineage>
</organism>
<dbReference type="InterPro" id="IPR001387">
    <property type="entry name" value="Cro/C1-type_HTH"/>
</dbReference>
<name>A0A1J1JL68_PLAAG</name>
<dbReference type="AlphaFoldDB" id="A0A1J1JL68"/>